<keyword evidence="6 8" id="KW-0472">Membrane</keyword>
<comment type="subcellular location">
    <subcellularLocation>
        <location evidence="1 8">Cell outer membrane</location>
        <topology evidence="1 8">Multi-pass membrane protein</topology>
    </subcellularLocation>
</comment>
<evidence type="ECO:0000256" key="2">
    <source>
        <dbReference type="ARBA" id="ARBA00022448"/>
    </source>
</evidence>
<dbReference type="PROSITE" id="PS52016">
    <property type="entry name" value="TONB_DEPENDENT_REC_3"/>
    <property type="match status" value="1"/>
</dbReference>
<feature type="chain" id="PRO_5011778311" evidence="10">
    <location>
        <begin position="20"/>
        <end position="1137"/>
    </location>
</feature>
<dbReference type="Pfam" id="PF07715">
    <property type="entry name" value="Plug"/>
    <property type="match status" value="1"/>
</dbReference>
<keyword evidence="4 8" id="KW-0812">Transmembrane</keyword>
<keyword evidence="14" id="KW-1185">Reference proteome</keyword>
<dbReference type="RefSeq" id="WP_218150320.1">
    <property type="nucleotide sequence ID" value="NZ_FOJG01000001.1"/>
</dbReference>
<evidence type="ECO:0000313" key="14">
    <source>
        <dbReference type="Proteomes" id="UP000199310"/>
    </source>
</evidence>
<evidence type="ECO:0000256" key="9">
    <source>
        <dbReference type="RuleBase" id="RU003357"/>
    </source>
</evidence>
<dbReference type="InterPro" id="IPR012910">
    <property type="entry name" value="Plug_dom"/>
</dbReference>
<dbReference type="InterPro" id="IPR008969">
    <property type="entry name" value="CarboxyPept-like_regulatory"/>
</dbReference>
<evidence type="ECO:0000256" key="1">
    <source>
        <dbReference type="ARBA" id="ARBA00004571"/>
    </source>
</evidence>
<gene>
    <name evidence="13" type="ORF">SAMN04488122_3211</name>
</gene>
<accession>A0A1I0RQ37</accession>
<dbReference type="Proteomes" id="UP000199310">
    <property type="component" value="Unassembled WGS sequence"/>
</dbReference>
<comment type="similarity">
    <text evidence="8 9">Belongs to the TonB-dependent receptor family.</text>
</comment>
<dbReference type="STRING" id="29529.SAMN04488122_3211"/>
<keyword evidence="10" id="KW-0732">Signal</keyword>
<feature type="domain" description="TonB-dependent receptor plug" evidence="12">
    <location>
        <begin position="202"/>
        <end position="330"/>
    </location>
</feature>
<dbReference type="InterPro" id="IPR039426">
    <property type="entry name" value="TonB-dep_rcpt-like"/>
</dbReference>
<evidence type="ECO:0000256" key="4">
    <source>
        <dbReference type="ARBA" id="ARBA00022692"/>
    </source>
</evidence>
<evidence type="ECO:0000313" key="13">
    <source>
        <dbReference type="EMBL" id="SEW43369.1"/>
    </source>
</evidence>
<name>A0A1I0RQ37_9BACT</name>
<dbReference type="InterPro" id="IPR023996">
    <property type="entry name" value="TonB-dep_OMP_SusC/RagA"/>
</dbReference>
<evidence type="ECO:0000259" key="12">
    <source>
        <dbReference type="Pfam" id="PF07715"/>
    </source>
</evidence>
<evidence type="ECO:0000256" key="6">
    <source>
        <dbReference type="ARBA" id="ARBA00023136"/>
    </source>
</evidence>
<dbReference type="GO" id="GO:0009279">
    <property type="term" value="C:cell outer membrane"/>
    <property type="evidence" value="ECO:0007669"/>
    <property type="project" value="UniProtKB-SubCell"/>
</dbReference>
<dbReference type="Gene3D" id="2.170.130.10">
    <property type="entry name" value="TonB-dependent receptor, plug domain"/>
    <property type="match status" value="1"/>
</dbReference>
<keyword evidence="5 9" id="KW-0798">TonB box</keyword>
<dbReference type="InterPro" id="IPR023997">
    <property type="entry name" value="TonB-dep_OMP_SusC/RagA_CS"/>
</dbReference>
<feature type="signal peptide" evidence="10">
    <location>
        <begin position="1"/>
        <end position="19"/>
    </location>
</feature>
<dbReference type="EMBL" id="FOJG01000001">
    <property type="protein sequence ID" value="SEW43369.1"/>
    <property type="molecule type" value="Genomic_DNA"/>
</dbReference>
<dbReference type="SUPFAM" id="SSF56935">
    <property type="entry name" value="Porins"/>
    <property type="match status" value="1"/>
</dbReference>
<dbReference type="AlphaFoldDB" id="A0A1I0RQ37"/>
<evidence type="ECO:0000256" key="8">
    <source>
        <dbReference type="PROSITE-ProRule" id="PRU01360"/>
    </source>
</evidence>
<evidence type="ECO:0000259" key="11">
    <source>
        <dbReference type="Pfam" id="PF00593"/>
    </source>
</evidence>
<sequence length="1137" mass="124476">MKKIIGGLCCLLLTGSLWAQTASRMIRLNKQRVSLQELIHTLQQKEKIAVMYDDKILGTPHDLQLPANSLSLEQLLSLIAEQTGLEVKWQNNNIYIKNKNTTAAGNVTVKGMVTGTGNDGALPGVSISVNGRMVAVTGENGLFDLQVPVGSKVFFRAIGLDPFTLPVAGNASNLKIKLQQNVTQLEGVVVTALGIKRDEKALGYAVSKVSNEQLTDAMSNNWTNALTGKVAGLNMLKANGGPAGSTKIILRGENSISGSSEALIVVDGVIINGSSGKQTGNGSGSYLDSDSPTDFGTSLNDINPDDIESVSVLKGPGAAALYGARGANGAIIVTTKSGKVKKGLGVTVNSNATFETINRWPDYQYEYGQGASGQDTWYSYGNTADGSSTRSTSSAWGPKFDGQLYYQYDPVTHTGGTERTPWVPYKNNRKDFFETAKTFTNSVTLEGGNDKTNIRLSYTNLNNNWIVPNTGYGRNTVALAVNHKVSDKLQISTKVNYTNKKSDNLPSSGYNNQTIMYFIRGMVPNGNLDWFRDPWLPGQEQLAQNRPFSSLLDNPYLQAYEMLNKVNRNGVIGNISATYNFTKDLSLMVRTSLDYSTESRSQQRPKNTQKFVDGMFRTQNIYSRELNSDFLLRYNRALGHKFNMTVSAGGSKMHNFYNKDEVRADKLRYPGVYNLANSKNNLIALPYRSEYAVNSFYGLAQFSYNNYLFLDVTARNDWSSTLASETSTNNTSFFYPSVNASAILSDMFKLPVEISLLKLRTSVSGVGSGGTTPYFTRFGYLQELFPGGLANPDYIANPELKPMKTISVEAGIDASFLRNRVGFGVTLYQNNTNNQIIQAPLDKATGFKGTIVNAGTVINKGIEIEANGTPIKKAKGLTWNITGTFAANRSRISSLPDDIETFVMSTGPAGRGSIEARPGGRMGDIYGLGYQRSPDGQIIYNSQGYPVLAETAKYLGNTNPDWKAGINNSFQYKQFRFSFLFDGQTGGKAYSLTHSVLAEEGKLKKTIPGRYNGIIGDGVQVNKDGTYRPNDVVAANIQTYYSEHFKRDNIEANLFATDFIKLREARLDYSLPPQFLRRIGFTKGTIGIYGRDLLVFTKWPSFDPEFGTLGDGDINAGFEIGQFPSTRSFGINLTASF</sequence>
<proteinExistence type="inferred from homology"/>
<reference evidence="14" key="1">
    <citation type="submission" date="2016-10" db="EMBL/GenBank/DDBJ databases">
        <authorList>
            <person name="Varghese N."/>
            <person name="Submissions S."/>
        </authorList>
    </citation>
    <scope>NUCLEOTIDE SEQUENCE [LARGE SCALE GENOMIC DNA]</scope>
    <source>
        <strain evidence="14">DSM 3695</strain>
    </source>
</reference>
<keyword evidence="7 8" id="KW-0998">Cell outer membrane</keyword>
<keyword evidence="2 8" id="KW-0813">Transport</keyword>
<evidence type="ECO:0000256" key="3">
    <source>
        <dbReference type="ARBA" id="ARBA00022452"/>
    </source>
</evidence>
<dbReference type="NCBIfam" id="TIGR04056">
    <property type="entry name" value="OMP_RagA_SusC"/>
    <property type="match status" value="1"/>
</dbReference>
<keyword evidence="3 8" id="KW-1134">Transmembrane beta strand</keyword>
<dbReference type="Pfam" id="PF00593">
    <property type="entry name" value="TonB_dep_Rec_b-barrel"/>
    <property type="match status" value="1"/>
</dbReference>
<evidence type="ECO:0000256" key="10">
    <source>
        <dbReference type="SAM" id="SignalP"/>
    </source>
</evidence>
<organism evidence="13 14">
    <name type="scientific">Chitinophaga arvensicola</name>
    <dbReference type="NCBI Taxonomy" id="29529"/>
    <lineage>
        <taxon>Bacteria</taxon>
        <taxon>Pseudomonadati</taxon>
        <taxon>Bacteroidota</taxon>
        <taxon>Chitinophagia</taxon>
        <taxon>Chitinophagales</taxon>
        <taxon>Chitinophagaceae</taxon>
        <taxon>Chitinophaga</taxon>
    </lineage>
</organism>
<dbReference type="Gene3D" id="2.40.170.20">
    <property type="entry name" value="TonB-dependent receptor, beta-barrel domain"/>
    <property type="match status" value="1"/>
</dbReference>
<dbReference type="InterPro" id="IPR036942">
    <property type="entry name" value="Beta-barrel_TonB_sf"/>
</dbReference>
<dbReference type="InterPro" id="IPR037066">
    <property type="entry name" value="Plug_dom_sf"/>
</dbReference>
<evidence type="ECO:0000256" key="7">
    <source>
        <dbReference type="ARBA" id="ARBA00023237"/>
    </source>
</evidence>
<dbReference type="InterPro" id="IPR000531">
    <property type="entry name" value="Beta-barrel_TonB"/>
</dbReference>
<evidence type="ECO:0000256" key="5">
    <source>
        <dbReference type="ARBA" id="ARBA00023077"/>
    </source>
</evidence>
<dbReference type="NCBIfam" id="TIGR04057">
    <property type="entry name" value="SusC_RagA_signa"/>
    <property type="match status" value="1"/>
</dbReference>
<protein>
    <submittedName>
        <fullName evidence="13">TonB-linked outer membrane protein, SusC/RagA family</fullName>
    </submittedName>
</protein>
<feature type="domain" description="TonB-dependent receptor-like beta-barrel" evidence="11">
    <location>
        <begin position="565"/>
        <end position="888"/>
    </location>
</feature>
<dbReference type="SUPFAM" id="SSF49464">
    <property type="entry name" value="Carboxypeptidase regulatory domain-like"/>
    <property type="match status" value="1"/>
</dbReference>